<accession>A0ABT6VK27</accession>
<keyword evidence="1" id="KW-0812">Transmembrane</keyword>
<gene>
    <name evidence="2" type="ORF">QLQ84_04765</name>
</gene>
<evidence type="ECO:0000256" key="1">
    <source>
        <dbReference type="SAM" id="Phobius"/>
    </source>
</evidence>
<comment type="caution">
    <text evidence="2">The sequence shown here is derived from an EMBL/GenBank/DDBJ whole genome shotgun (WGS) entry which is preliminary data.</text>
</comment>
<keyword evidence="1" id="KW-0472">Membrane</keyword>
<feature type="transmembrane region" description="Helical" evidence="1">
    <location>
        <begin position="31"/>
        <end position="56"/>
    </location>
</feature>
<proteinExistence type="predicted"/>
<evidence type="ECO:0000313" key="2">
    <source>
        <dbReference type="EMBL" id="MDI5933096.1"/>
    </source>
</evidence>
<protein>
    <submittedName>
        <fullName evidence="2">DUF2970 domain-containing protein</fullName>
    </submittedName>
</protein>
<dbReference type="EMBL" id="JASCQO010000020">
    <property type="protein sequence ID" value="MDI5933096.1"/>
    <property type="molecule type" value="Genomic_DNA"/>
</dbReference>
<name>A0ABT6VK27_9GAMM</name>
<dbReference type="InterPro" id="IPR021344">
    <property type="entry name" value="DUF2970"/>
</dbReference>
<dbReference type="RefSeq" id="WP_282720621.1">
    <property type="nucleotide sequence ID" value="NZ_JASCQO010000020.1"/>
</dbReference>
<evidence type="ECO:0000313" key="3">
    <source>
        <dbReference type="Proteomes" id="UP001244242"/>
    </source>
</evidence>
<dbReference type="Pfam" id="PF11174">
    <property type="entry name" value="DUF2970"/>
    <property type="match status" value="1"/>
</dbReference>
<sequence>MWSVIKSVLAAFFGVQKERQRQADFETGRPAVFIAVGVVMTLVLIGLVALVATLAAR</sequence>
<keyword evidence="3" id="KW-1185">Reference proteome</keyword>
<keyword evidence="1" id="KW-1133">Transmembrane helix</keyword>
<organism evidence="2 3">
    <name type="scientific">Halomonas kalidii</name>
    <dbReference type="NCBI Taxonomy" id="3043293"/>
    <lineage>
        <taxon>Bacteria</taxon>
        <taxon>Pseudomonadati</taxon>
        <taxon>Pseudomonadota</taxon>
        <taxon>Gammaproteobacteria</taxon>
        <taxon>Oceanospirillales</taxon>
        <taxon>Halomonadaceae</taxon>
        <taxon>Halomonas</taxon>
    </lineage>
</organism>
<reference evidence="2 3" key="1">
    <citation type="submission" date="2023-04" db="EMBL/GenBank/DDBJ databases">
        <title>Halomonas strains isolated from rhizosphere soil.</title>
        <authorList>
            <person name="Xu L."/>
            <person name="Sun J.-Q."/>
        </authorList>
    </citation>
    <scope>NUCLEOTIDE SEQUENCE [LARGE SCALE GENOMIC DNA]</scope>
    <source>
        <strain evidence="2 3">LN1S58</strain>
    </source>
</reference>
<dbReference type="Proteomes" id="UP001244242">
    <property type="component" value="Unassembled WGS sequence"/>
</dbReference>